<gene>
    <name evidence="2" type="ORF">METZ01_LOCUS48761</name>
</gene>
<sequence>MPNTDSKPTSDKEQTQAPQISPHTPTYRQQIEDDTIDLYELWITLWNRKGLVIAIT</sequence>
<feature type="compositionally biased region" description="Polar residues" evidence="1">
    <location>
        <begin position="15"/>
        <end position="28"/>
    </location>
</feature>
<reference evidence="2" key="1">
    <citation type="submission" date="2018-05" db="EMBL/GenBank/DDBJ databases">
        <authorList>
            <person name="Lanie J.A."/>
            <person name="Ng W.-L."/>
            <person name="Kazmierczak K.M."/>
            <person name="Andrzejewski T.M."/>
            <person name="Davidsen T.M."/>
            <person name="Wayne K.J."/>
            <person name="Tettelin H."/>
            <person name="Glass J.I."/>
            <person name="Rusch D."/>
            <person name="Podicherti R."/>
            <person name="Tsui H.-C.T."/>
            <person name="Winkler M.E."/>
        </authorList>
    </citation>
    <scope>NUCLEOTIDE SEQUENCE</scope>
</reference>
<protein>
    <submittedName>
        <fullName evidence="2">Uncharacterized protein</fullName>
    </submittedName>
</protein>
<feature type="region of interest" description="Disordered" evidence="1">
    <location>
        <begin position="1"/>
        <end position="28"/>
    </location>
</feature>
<dbReference type="AlphaFoldDB" id="A0A381S0Z9"/>
<organism evidence="2">
    <name type="scientific">marine metagenome</name>
    <dbReference type="NCBI Taxonomy" id="408172"/>
    <lineage>
        <taxon>unclassified sequences</taxon>
        <taxon>metagenomes</taxon>
        <taxon>ecological metagenomes</taxon>
    </lineage>
</organism>
<dbReference type="EMBL" id="UINC01002366">
    <property type="protein sequence ID" value="SUZ95907.1"/>
    <property type="molecule type" value="Genomic_DNA"/>
</dbReference>
<accession>A0A381S0Z9</accession>
<proteinExistence type="predicted"/>
<evidence type="ECO:0000256" key="1">
    <source>
        <dbReference type="SAM" id="MobiDB-lite"/>
    </source>
</evidence>
<feature type="non-terminal residue" evidence="2">
    <location>
        <position position="56"/>
    </location>
</feature>
<evidence type="ECO:0000313" key="2">
    <source>
        <dbReference type="EMBL" id="SUZ95907.1"/>
    </source>
</evidence>
<name>A0A381S0Z9_9ZZZZ</name>